<evidence type="ECO:0000259" key="1">
    <source>
        <dbReference type="PROSITE" id="PS50878"/>
    </source>
</evidence>
<keyword evidence="3" id="KW-1185">Reference proteome</keyword>
<keyword evidence="2" id="KW-0808">Transferase</keyword>
<dbReference type="GO" id="GO:0003964">
    <property type="term" value="F:RNA-directed DNA polymerase activity"/>
    <property type="evidence" value="ECO:0007669"/>
    <property type="project" value="UniProtKB-KW"/>
</dbReference>
<dbReference type="InterPro" id="IPR000477">
    <property type="entry name" value="RT_dom"/>
</dbReference>
<keyword evidence="2" id="KW-0548">Nucleotidyltransferase</keyword>
<evidence type="ECO:0000313" key="2">
    <source>
        <dbReference type="EMBL" id="GBP47638.1"/>
    </source>
</evidence>
<keyword evidence="2" id="KW-0695">RNA-directed DNA polymerase</keyword>
<proteinExistence type="predicted"/>
<comment type="caution">
    <text evidence="2">The sequence shown here is derived from an EMBL/GenBank/DDBJ whole genome shotgun (WGS) entry which is preliminary data.</text>
</comment>
<dbReference type="AlphaFoldDB" id="A0A4C1W8E9"/>
<dbReference type="Pfam" id="PF00078">
    <property type="entry name" value="RVT_1"/>
    <property type="match status" value="1"/>
</dbReference>
<dbReference type="OrthoDB" id="412981at2759"/>
<sequence>MLTTRLPARTNRRWDLPPHLKLALQKKRNLQKLWARTRCPRIKRELNHITQDLRQAVLTFRGAAWEETIEQAGEDWKSLHQLCRRLTRSPAPVCPLFDKTGTRRYAARERAEILAEHLEEQFTPHTPSDTPEAASHHVQVERRVEEFRMAPVPPLPGDYFVSPAETGKMISRLPKRKAPGPDGIPTAAIRQLPRRAMVAMTRLFNGILRTGHFPKNWKMGRVIAIPKAGKDPRLATSQRPITLLSHIAKLFERIALRRLLRHLTPRQEQFGFRSGHSTTLQLARVLHHMAAEHNRGRRTVGVFLDIEKAFDRVWHPGLVFKLLNTQIPPALIRTVASFLEGRSFFVAVEDATSDPRPIHAGVPQGSCLSPCLYGVYTDDIPTLAGQLQDWEEDVVLALYADDSAYFASSRRADLAAAKIQRVLDLLPEWLDKWRVAVNVTKTAAILTGQQRAMPPKLRLRGQDVEWQTKVRYLGVQIDRSMRMAAQVEQAIHQSRAARSMLRPVLRSHLPLRAKLALYKGYIRSRLTYAAPAWYALCSISQRKRIQAQQSIALRMIVGAGRYVLNDVIARDLRIETVEGIHPAHSPPDV</sequence>
<dbReference type="STRING" id="151549.A0A4C1W8E9"/>
<dbReference type="Proteomes" id="UP000299102">
    <property type="component" value="Unassembled WGS sequence"/>
</dbReference>
<accession>A0A4C1W8E9</accession>
<dbReference type="PANTHER" id="PTHR19446">
    <property type="entry name" value="REVERSE TRANSCRIPTASES"/>
    <property type="match status" value="1"/>
</dbReference>
<dbReference type="InterPro" id="IPR043502">
    <property type="entry name" value="DNA/RNA_pol_sf"/>
</dbReference>
<dbReference type="EMBL" id="BGZK01000506">
    <property type="protein sequence ID" value="GBP47638.1"/>
    <property type="molecule type" value="Genomic_DNA"/>
</dbReference>
<feature type="domain" description="Reverse transcriptase" evidence="1">
    <location>
        <begin position="206"/>
        <end position="477"/>
    </location>
</feature>
<protein>
    <submittedName>
        <fullName evidence="2">RNA-directed DNA polymerase from mobile element jockey</fullName>
    </submittedName>
</protein>
<dbReference type="SUPFAM" id="SSF56672">
    <property type="entry name" value="DNA/RNA polymerases"/>
    <property type="match status" value="1"/>
</dbReference>
<dbReference type="PROSITE" id="PS50878">
    <property type="entry name" value="RT_POL"/>
    <property type="match status" value="1"/>
</dbReference>
<organism evidence="2 3">
    <name type="scientific">Eumeta variegata</name>
    <name type="common">Bagworm moth</name>
    <name type="synonym">Eumeta japonica</name>
    <dbReference type="NCBI Taxonomy" id="151549"/>
    <lineage>
        <taxon>Eukaryota</taxon>
        <taxon>Metazoa</taxon>
        <taxon>Ecdysozoa</taxon>
        <taxon>Arthropoda</taxon>
        <taxon>Hexapoda</taxon>
        <taxon>Insecta</taxon>
        <taxon>Pterygota</taxon>
        <taxon>Neoptera</taxon>
        <taxon>Endopterygota</taxon>
        <taxon>Lepidoptera</taxon>
        <taxon>Glossata</taxon>
        <taxon>Ditrysia</taxon>
        <taxon>Tineoidea</taxon>
        <taxon>Psychidae</taxon>
        <taxon>Oiketicinae</taxon>
        <taxon>Eumeta</taxon>
    </lineage>
</organism>
<evidence type="ECO:0000313" key="3">
    <source>
        <dbReference type="Proteomes" id="UP000299102"/>
    </source>
</evidence>
<gene>
    <name evidence="2" type="primary">pol</name>
    <name evidence="2" type="ORF">EVAR_40034_1</name>
</gene>
<dbReference type="CDD" id="cd01650">
    <property type="entry name" value="RT_nLTR_like"/>
    <property type="match status" value="1"/>
</dbReference>
<name>A0A4C1W8E9_EUMVA</name>
<reference evidence="2 3" key="1">
    <citation type="journal article" date="2019" name="Commun. Biol.">
        <title>The bagworm genome reveals a unique fibroin gene that provides high tensile strength.</title>
        <authorList>
            <person name="Kono N."/>
            <person name="Nakamura H."/>
            <person name="Ohtoshi R."/>
            <person name="Tomita M."/>
            <person name="Numata K."/>
            <person name="Arakawa K."/>
        </authorList>
    </citation>
    <scope>NUCLEOTIDE SEQUENCE [LARGE SCALE GENOMIC DNA]</scope>
</reference>